<reference evidence="1 2" key="1">
    <citation type="submission" date="2018-11" db="EMBL/GenBank/DDBJ databases">
        <authorList>
            <consortium name="Pathogen Informatics"/>
        </authorList>
    </citation>
    <scope>NUCLEOTIDE SEQUENCE [LARGE SCALE GENOMIC DNA]</scope>
    <source>
        <strain>Denwood</strain>
        <strain evidence="2">Zambia</strain>
    </source>
</reference>
<dbReference type="STRING" id="31246.A0A183Q7M3"/>
<evidence type="ECO:0000313" key="1">
    <source>
        <dbReference type="EMBL" id="VDP87762.1"/>
    </source>
</evidence>
<dbReference type="AlphaFoldDB" id="A0A183Q7M3"/>
<sequence>MQNVASGDWVALTPELMIESEVVERVDRFTCLGSLISPYGLVCDEISVWIQKARLAFANLRHLWLRRDIRLPTKGHVYCAAVRSVLLFGS</sequence>
<dbReference type="EMBL" id="UZAL01052606">
    <property type="protein sequence ID" value="VDP87762.1"/>
    <property type="molecule type" value="Genomic_DNA"/>
</dbReference>
<name>A0A183Q7M3_9TREM</name>
<gene>
    <name evidence="1" type="ORF">SMTD_LOCUS22610</name>
</gene>
<accession>A0A183Q7M3</accession>
<keyword evidence="2" id="KW-1185">Reference proteome</keyword>
<proteinExistence type="predicted"/>
<evidence type="ECO:0000313" key="2">
    <source>
        <dbReference type="Proteomes" id="UP000269396"/>
    </source>
</evidence>
<organism evidence="1 2">
    <name type="scientific">Schistosoma mattheei</name>
    <dbReference type="NCBI Taxonomy" id="31246"/>
    <lineage>
        <taxon>Eukaryota</taxon>
        <taxon>Metazoa</taxon>
        <taxon>Spiralia</taxon>
        <taxon>Lophotrochozoa</taxon>
        <taxon>Platyhelminthes</taxon>
        <taxon>Trematoda</taxon>
        <taxon>Digenea</taxon>
        <taxon>Strigeidida</taxon>
        <taxon>Schistosomatoidea</taxon>
        <taxon>Schistosomatidae</taxon>
        <taxon>Schistosoma</taxon>
    </lineage>
</organism>
<protein>
    <submittedName>
        <fullName evidence="1">Uncharacterized protein</fullName>
    </submittedName>
</protein>
<dbReference type="Proteomes" id="UP000269396">
    <property type="component" value="Unassembled WGS sequence"/>
</dbReference>